<evidence type="ECO:0000259" key="1">
    <source>
        <dbReference type="Pfam" id="PF01710"/>
    </source>
</evidence>
<name>W6TSQ2_HOLOB</name>
<evidence type="ECO:0000313" key="2">
    <source>
        <dbReference type="EMBL" id="ETZ06807.1"/>
    </source>
</evidence>
<feature type="domain" description="Transposase Synechocystis PCC 6803" evidence="1">
    <location>
        <begin position="6"/>
        <end position="48"/>
    </location>
</feature>
<dbReference type="Pfam" id="PF01710">
    <property type="entry name" value="HTH_Tnp_IS630"/>
    <property type="match status" value="1"/>
</dbReference>
<accession>W6TSQ2</accession>
<dbReference type="RefSeq" id="WP_021828020.1">
    <property type="nucleotide sequence ID" value="NZ_AWTR02000084.1"/>
</dbReference>
<dbReference type="InterPro" id="IPR002622">
    <property type="entry name" value="Transposase_14"/>
</dbReference>
<evidence type="ECO:0000313" key="3">
    <source>
        <dbReference type="Proteomes" id="UP000019112"/>
    </source>
</evidence>
<gene>
    <name evidence="2" type="ORF">P618_201024</name>
</gene>
<dbReference type="Proteomes" id="UP000019112">
    <property type="component" value="Unassembled WGS sequence"/>
</dbReference>
<keyword evidence="3" id="KW-1185">Reference proteome</keyword>
<reference evidence="2 3" key="1">
    <citation type="journal article" date="2014" name="FEMS Microbiol. Lett.">
        <title>Draft genome sequences of three Holospora species (Holospora obtusa, Holospora undulata, and Holospora elegans), endonuclear symbiotic bacteria of the ciliate Paramecium caudatum.</title>
        <authorList>
            <person name="Dohra H."/>
            <person name="Tanaka K."/>
            <person name="Suzuki T."/>
            <person name="Fujishima M."/>
            <person name="Suzuki H."/>
        </authorList>
    </citation>
    <scope>NUCLEOTIDE SEQUENCE [LARGE SCALE GENOMIC DNA]</scope>
    <source>
        <strain evidence="2 3">F1</strain>
    </source>
</reference>
<dbReference type="SUPFAM" id="SSF46689">
    <property type="entry name" value="Homeodomain-like"/>
    <property type="match status" value="1"/>
</dbReference>
<organism evidence="2 3">
    <name type="scientific">Holospora obtusa F1</name>
    <dbReference type="NCBI Taxonomy" id="1399147"/>
    <lineage>
        <taxon>Bacteria</taxon>
        <taxon>Pseudomonadati</taxon>
        <taxon>Pseudomonadota</taxon>
        <taxon>Alphaproteobacteria</taxon>
        <taxon>Holosporales</taxon>
        <taxon>Holosporaceae</taxon>
        <taxon>Holospora</taxon>
    </lineage>
</organism>
<dbReference type="AlphaFoldDB" id="W6TSQ2"/>
<dbReference type="OrthoDB" id="565387at2"/>
<dbReference type="Gene3D" id="1.10.10.10">
    <property type="entry name" value="Winged helix-like DNA-binding domain superfamily/Winged helix DNA-binding domain"/>
    <property type="match status" value="1"/>
</dbReference>
<protein>
    <submittedName>
        <fullName evidence="2">Transposase</fullName>
    </submittedName>
</protein>
<dbReference type="InterPro" id="IPR009057">
    <property type="entry name" value="Homeodomain-like_sf"/>
</dbReference>
<dbReference type="InterPro" id="IPR036388">
    <property type="entry name" value="WH-like_DNA-bd_sf"/>
</dbReference>
<dbReference type="STRING" id="1399147.P618_201024"/>
<sequence>MSTRPYCIDLREKVMNFLKAGNSQKEASRVFGINKMTINRWHFRYKSKGRCRPKRRVGAKQTIKKESFIQYQSFRYQIRRYCP</sequence>
<proteinExistence type="predicted"/>
<comment type="caution">
    <text evidence="2">The sequence shown here is derived from an EMBL/GenBank/DDBJ whole genome shotgun (WGS) entry which is preliminary data.</text>
</comment>
<dbReference type="EMBL" id="AWTR02000084">
    <property type="protein sequence ID" value="ETZ06807.1"/>
    <property type="molecule type" value="Genomic_DNA"/>
</dbReference>